<evidence type="ECO:0000256" key="1">
    <source>
        <dbReference type="SAM" id="MobiDB-lite"/>
    </source>
</evidence>
<name>A0ABS5AWJ2_9STRE</name>
<accession>A0ABS5AWJ2</accession>
<sequence>MKKVLLSNIVVLLLFGTVVPISAEEGSMYVPNIEKNEIVQGTTDEEARKVMDALLEYKAAQSALDQQVAEARRAPIGQNTVMEDRDGNKVLVIGEGATASTTPAPQQSDEHNAAAAPSVDNAGSAANQNTDTAPPKAAGGSTNTKTVDVPAKKAGTVPSRAAKAVKSADKKKSSQASAKEEKTADSEENDEGDNTLPKTSAVK</sequence>
<keyword evidence="3" id="KW-1185">Reference proteome</keyword>
<comment type="caution">
    <text evidence="2">The sequence shown here is derived from an EMBL/GenBank/DDBJ whole genome shotgun (WGS) entry which is preliminary data.</text>
</comment>
<dbReference type="EMBL" id="QFAY01000011">
    <property type="protein sequence ID" value="MBP2620950.1"/>
    <property type="molecule type" value="Genomic_DNA"/>
</dbReference>
<dbReference type="Proteomes" id="UP001519349">
    <property type="component" value="Unassembled WGS sequence"/>
</dbReference>
<dbReference type="RefSeq" id="WP_209551242.1">
    <property type="nucleotide sequence ID" value="NZ_QFAY01000011.1"/>
</dbReference>
<feature type="compositionally biased region" description="Basic and acidic residues" evidence="1">
    <location>
        <begin position="166"/>
        <end position="185"/>
    </location>
</feature>
<proteinExistence type="predicted"/>
<gene>
    <name evidence="2" type="ORF">DHL47_06360</name>
</gene>
<feature type="region of interest" description="Disordered" evidence="1">
    <location>
        <begin position="99"/>
        <end position="203"/>
    </location>
</feature>
<protein>
    <submittedName>
        <fullName evidence="2">Uncharacterized protein</fullName>
    </submittedName>
</protein>
<evidence type="ECO:0000313" key="3">
    <source>
        <dbReference type="Proteomes" id="UP001519349"/>
    </source>
</evidence>
<evidence type="ECO:0000313" key="2">
    <source>
        <dbReference type="EMBL" id="MBP2620950.1"/>
    </source>
</evidence>
<organism evidence="2 3">
    <name type="scientific">Streptococcus panodentis</name>
    <dbReference type="NCBI Taxonomy" id="1581472"/>
    <lineage>
        <taxon>Bacteria</taxon>
        <taxon>Bacillati</taxon>
        <taxon>Bacillota</taxon>
        <taxon>Bacilli</taxon>
        <taxon>Lactobacillales</taxon>
        <taxon>Streptococcaceae</taxon>
        <taxon>Streptococcus</taxon>
    </lineage>
</organism>
<reference evidence="2 3" key="1">
    <citation type="submission" date="2018-05" db="EMBL/GenBank/DDBJ databases">
        <title>Draft genome sequence of Streptococcus panodentis CCUG 70867T.</title>
        <authorList>
            <person name="Salva-Serra F."/>
            <person name="Mendez V."/>
            <person name="Jaen-Luchoro D."/>
            <person name="Gonzales-Siles L."/>
            <person name="Karlsson R."/>
            <person name="Engstrom-Jakobsson H."/>
            <person name="Busquets A."/>
            <person name="Gomila M."/>
            <person name="Pineiro-Iglesias B."/>
            <person name="Bennasar-Figueras A."/>
            <person name="Seeger M."/>
            <person name="Moore E."/>
        </authorList>
    </citation>
    <scope>NUCLEOTIDE SEQUENCE [LARGE SCALE GENOMIC DNA]</scope>
    <source>
        <strain evidence="2 3">CCUG 70867</strain>
    </source>
</reference>